<comment type="subcellular location">
    <subcellularLocation>
        <location evidence="1">Membrane</location>
        <topology evidence="1">Multi-pass membrane protein</topology>
    </subcellularLocation>
</comment>
<evidence type="ECO:0000313" key="6">
    <source>
        <dbReference type="Proteomes" id="UP000784294"/>
    </source>
</evidence>
<dbReference type="AlphaFoldDB" id="A0A3S5B684"/>
<dbReference type="GO" id="GO:0055075">
    <property type="term" value="P:potassium ion homeostasis"/>
    <property type="evidence" value="ECO:0007669"/>
    <property type="project" value="TreeGrafter"/>
</dbReference>
<comment type="caution">
    <text evidence="5">The sequence shown here is derived from an EMBL/GenBank/DDBJ whole genome shotgun (WGS) entry which is preliminary data.</text>
</comment>
<dbReference type="GO" id="GO:0015379">
    <property type="term" value="F:potassium:chloride symporter activity"/>
    <property type="evidence" value="ECO:0007669"/>
    <property type="project" value="TreeGrafter"/>
</dbReference>
<dbReference type="GO" id="GO:0006884">
    <property type="term" value="P:cell volume homeostasis"/>
    <property type="evidence" value="ECO:0007669"/>
    <property type="project" value="TreeGrafter"/>
</dbReference>
<gene>
    <name evidence="5" type="ORF">PXEA_LOCUS31161</name>
</gene>
<evidence type="ECO:0000256" key="1">
    <source>
        <dbReference type="ARBA" id="ARBA00004141"/>
    </source>
</evidence>
<keyword evidence="2" id="KW-0812">Transmembrane</keyword>
<dbReference type="GO" id="GO:0045202">
    <property type="term" value="C:synapse"/>
    <property type="evidence" value="ECO:0007669"/>
    <property type="project" value="GOC"/>
</dbReference>
<keyword evidence="6" id="KW-1185">Reference proteome</keyword>
<sequence>MALLSLRASKEWGDATRGLQLSTAKRAILKLGDRPIHTKNWRPQLLVYLSLDDSLQVHHERMLDLVYQLKAGRGKLYFVDASWQRQKEN</sequence>
<name>A0A3S5B684_9PLAT</name>
<dbReference type="GO" id="GO:1990573">
    <property type="term" value="P:potassium ion import across plasma membrane"/>
    <property type="evidence" value="ECO:0007669"/>
    <property type="project" value="TreeGrafter"/>
</dbReference>
<dbReference type="InterPro" id="IPR004842">
    <property type="entry name" value="SLC12A_fam"/>
</dbReference>
<dbReference type="Proteomes" id="UP000784294">
    <property type="component" value="Unassembled WGS sequence"/>
</dbReference>
<evidence type="ECO:0000256" key="3">
    <source>
        <dbReference type="ARBA" id="ARBA00022989"/>
    </source>
</evidence>
<dbReference type="GO" id="GO:0007268">
    <property type="term" value="P:chemical synaptic transmission"/>
    <property type="evidence" value="ECO:0007669"/>
    <property type="project" value="TreeGrafter"/>
</dbReference>
<dbReference type="PANTHER" id="PTHR11827:SF73">
    <property type="entry name" value="KAZACHOC, ISOFORM G"/>
    <property type="match status" value="1"/>
</dbReference>
<dbReference type="EMBL" id="CAAALY010255794">
    <property type="protein sequence ID" value="VEL37721.1"/>
    <property type="molecule type" value="Genomic_DNA"/>
</dbReference>
<reference evidence="5" key="1">
    <citation type="submission" date="2018-11" db="EMBL/GenBank/DDBJ databases">
        <authorList>
            <consortium name="Pathogen Informatics"/>
        </authorList>
    </citation>
    <scope>NUCLEOTIDE SEQUENCE</scope>
</reference>
<protein>
    <submittedName>
        <fullName evidence="5">Uncharacterized protein</fullName>
    </submittedName>
</protein>
<dbReference type="OrthoDB" id="2020542at2759"/>
<accession>A0A3S5B684</accession>
<evidence type="ECO:0000256" key="2">
    <source>
        <dbReference type="ARBA" id="ARBA00022692"/>
    </source>
</evidence>
<keyword evidence="4" id="KW-0472">Membrane</keyword>
<organism evidence="5 6">
    <name type="scientific">Protopolystoma xenopodis</name>
    <dbReference type="NCBI Taxonomy" id="117903"/>
    <lineage>
        <taxon>Eukaryota</taxon>
        <taxon>Metazoa</taxon>
        <taxon>Spiralia</taxon>
        <taxon>Lophotrochozoa</taxon>
        <taxon>Platyhelminthes</taxon>
        <taxon>Monogenea</taxon>
        <taxon>Polyopisthocotylea</taxon>
        <taxon>Polystomatidea</taxon>
        <taxon>Polystomatidae</taxon>
        <taxon>Protopolystoma</taxon>
    </lineage>
</organism>
<evidence type="ECO:0000313" key="5">
    <source>
        <dbReference type="EMBL" id="VEL37721.1"/>
    </source>
</evidence>
<keyword evidence="3" id="KW-1133">Transmembrane helix</keyword>
<dbReference type="GO" id="GO:0005886">
    <property type="term" value="C:plasma membrane"/>
    <property type="evidence" value="ECO:0007669"/>
    <property type="project" value="TreeGrafter"/>
</dbReference>
<dbReference type="PANTHER" id="PTHR11827">
    <property type="entry name" value="SOLUTE CARRIER FAMILY 12, CATION COTRANSPORTERS"/>
    <property type="match status" value="1"/>
</dbReference>
<evidence type="ECO:0000256" key="4">
    <source>
        <dbReference type="ARBA" id="ARBA00023136"/>
    </source>
</evidence>
<dbReference type="GO" id="GO:0055064">
    <property type="term" value="P:chloride ion homeostasis"/>
    <property type="evidence" value="ECO:0007669"/>
    <property type="project" value="TreeGrafter"/>
</dbReference>
<proteinExistence type="predicted"/>